<dbReference type="AlphaFoldDB" id="A0AAD3M7U0"/>
<sequence length="150" mass="15593">MARHALVRCVKILQQLLAVHEGIEAVKRQLEERSTLTSRCSSLTSSQYSLGEGSDTSWRGSWSSLQDPNDKLDNISVGSYLDTLADDMDEYCPSSSESVICSTAPLVSEAIAGGRTGGGHGTMVTAAGTGAGVVVRSGTGPVSGSWVGSK</sequence>
<dbReference type="PANTHER" id="PTHR33767">
    <property type="entry name" value="LEUCINE RICH ADAPTOR PROTEIN 1-LIKE"/>
    <property type="match status" value="1"/>
</dbReference>
<proteinExistence type="predicted"/>
<dbReference type="GO" id="GO:0001819">
    <property type="term" value="P:positive regulation of cytokine production"/>
    <property type="evidence" value="ECO:0007669"/>
    <property type="project" value="TreeGrafter"/>
</dbReference>
<dbReference type="EMBL" id="BRZM01003527">
    <property type="protein sequence ID" value="GLD49057.1"/>
    <property type="molecule type" value="Genomic_DNA"/>
</dbReference>
<dbReference type="GO" id="GO:0043123">
    <property type="term" value="P:positive regulation of canonical NF-kappaB signal transduction"/>
    <property type="evidence" value="ECO:0007669"/>
    <property type="project" value="InterPro"/>
</dbReference>
<evidence type="ECO:0000313" key="1">
    <source>
        <dbReference type="EMBL" id="GLD49057.1"/>
    </source>
</evidence>
<dbReference type="Pfam" id="PF14854">
    <property type="entry name" value="LURAP"/>
    <property type="match status" value="1"/>
</dbReference>
<dbReference type="Proteomes" id="UP001279410">
    <property type="component" value="Unassembled WGS sequence"/>
</dbReference>
<name>A0AAD3M7U0_LATJO</name>
<dbReference type="PANTHER" id="PTHR33767:SF2">
    <property type="entry name" value="LEUCINE RICH ADAPTOR PROTEIN 1"/>
    <property type="match status" value="1"/>
</dbReference>
<comment type="caution">
    <text evidence="1">The sequence shown here is derived from an EMBL/GenBank/DDBJ whole genome shotgun (WGS) entry which is preliminary data.</text>
</comment>
<protein>
    <submittedName>
        <fullName evidence="1">Leucine rich adaptor protein 1 isoform X1</fullName>
    </submittedName>
</protein>
<dbReference type="InterPro" id="IPR039499">
    <property type="entry name" value="LURA1/LRA25"/>
</dbReference>
<keyword evidence="2" id="KW-1185">Reference proteome</keyword>
<gene>
    <name evidence="1" type="ORF">AKAME5_002738500</name>
</gene>
<evidence type="ECO:0000313" key="2">
    <source>
        <dbReference type="Proteomes" id="UP001279410"/>
    </source>
</evidence>
<accession>A0AAD3M7U0</accession>
<organism evidence="1 2">
    <name type="scientific">Lates japonicus</name>
    <name type="common">Japanese lates</name>
    <dbReference type="NCBI Taxonomy" id="270547"/>
    <lineage>
        <taxon>Eukaryota</taxon>
        <taxon>Metazoa</taxon>
        <taxon>Chordata</taxon>
        <taxon>Craniata</taxon>
        <taxon>Vertebrata</taxon>
        <taxon>Euteleostomi</taxon>
        <taxon>Actinopterygii</taxon>
        <taxon>Neopterygii</taxon>
        <taxon>Teleostei</taxon>
        <taxon>Neoteleostei</taxon>
        <taxon>Acanthomorphata</taxon>
        <taxon>Carangaria</taxon>
        <taxon>Carangaria incertae sedis</taxon>
        <taxon>Centropomidae</taxon>
        <taxon>Lates</taxon>
    </lineage>
</organism>
<reference evidence="1" key="1">
    <citation type="submission" date="2022-08" db="EMBL/GenBank/DDBJ databases">
        <title>Genome sequencing of akame (Lates japonicus).</title>
        <authorList>
            <person name="Hashiguchi Y."/>
            <person name="Takahashi H."/>
        </authorList>
    </citation>
    <scope>NUCLEOTIDE SEQUENCE</scope>
    <source>
        <strain evidence="1">Kochi</strain>
    </source>
</reference>
<dbReference type="InterPro" id="IPR037443">
    <property type="entry name" value="LURAP1"/>
</dbReference>